<dbReference type="GO" id="GO:0005886">
    <property type="term" value="C:plasma membrane"/>
    <property type="evidence" value="ECO:0007669"/>
    <property type="project" value="UniProtKB-SubCell"/>
</dbReference>
<evidence type="ECO:0000256" key="2">
    <source>
        <dbReference type="ARBA" id="ARBA00022475"/>
    </source>
</evidence>
<dbReference type="GO" id="GO:0022857">
    <property type="term" value="F:transmembrane transporter activity"/>
    <property type="evidence" value="ECO:0007669"/>
    <property type="project" value="InterPro"/>
</dbReference>
<feature type="transmembrane region" description="Helical" evidence="6">
    <location>
        <begin position="220"/>
        <end position="245"/>
    </location>
</feature>
<feature type="transmembrane region" description="Helical" evidence="6">
    <location>
        <begin position="42"/>
        <end position="66"/>
    </location>
</feature>
<dbReference type="InterPro" id="IPR001851">
    <property type="entry name" value="ABC_transp_permease"/>
</dbReference>
<dbReference type="KEGG" id="nhi:B1s21160_02130"/>
<dbReference type="AlphaFoldDB" id="A0A249K8U6"/>
<dbReference type="Pfam" id="PF02653">
    <property type="entry name" value="BPD_transp_2"/>
    <property type="match status" value="1"/>
</dbReference>
<dbReference type="CDD" id="cd06579">
    <property type="entry name" value="TM_PBP1_transp_AraH_like"/>
    <property type="match status" value="1"/>
</dbReference>
<reference evidence="7 8" key="1">
    <citation type="submission" date="2016-07" db="EMBL/GenBank/DDBJ databases">
        <title>High microdiversification within the ubiquitous acI lineage of Actinobacteria.</title>
        <authorList>
            <person name="Neuenschwander S.M."/>
            <person name="Salcher M."/>
            <person name="Ghai R."/>
            <person name="Pernthaler J."/>
        </authorList>
    </citation>
    <scope>NUCLEOTIDE SEQUENCE [LARGE SCALE GENOMIC DNA]</scope>
    <source>
        <strain evidence="7">MMS-21-160</strain>
    </source>
</reference>
<keyword evidence="4 6" id="KW-1133">Transmembrane helix</keyword>
<evidence type="ECO:0000256" key="5">
    <source>
        <dbReference type="ARBA" id="ARBA00023136"/>
    </source>
</evidence>
<accession>A0A249K8U6</accession>
<feature type="transmembrane region" description="Helical" evidence="6">
    <location>
        <begin position="300"/>
        <end position="316"/>
    </location>
</feature>
<protein>
    <submittedName>
        <fullName evidence="7">Ribose/xylose/arabinose/galactoside ABC-type transport system, permease component</fullName>
    </submittedName>
</protein>
<sequence length="325" mass="34265">MSEQKKGVLIPERLKPVLGAFIFFVVMMVAFIASSPEVFLNIGIYSAVFLSLPLFAIMGMSLVFVTAAGEIDLAFPSIIALSGLAFAWTLQQTNLNFILAAIFSVAVGISCGLLNGYLITKLGLSSLITTLGMNFALIGLTNVLNNGEVRTLEGLNDSKIKSILVGSFGPIPAQMFWMFAIAFVLGMIFHRHKFGLHVRVAGDNPEAGRAMGVNIERTKILCFALVGLCASIVGILGILLLSTYFSTLGEAYLLPTLAAVFVGGTPVTGGKGTIGGLVIGATTVVFIQTGVVAAGLDGQWTSLGFGLVIVLSLLGHRKFSGRLTR</sequence>
<evidence type="ECO:0000313" key="7">
    <source>
        <dbReference type="EMBL" id="ASY13149.1"/>
    </source>
</evidence>
<dbReference type="Proteomes" id="UP000217171">
    <property type="component" value="Chromosome"/>
</dbReference>
<evidence type="ECO:0000313" key="8">
    <source>
        <dbReference type="Proteomes" id="UP000217171"/>
    </source>
</evidence>
<evidence type="ECO:0000256" key="1">
    <source>
        <dbReference type="ARBA" id="ARBA00004651"/>
    </source>
</evidence>
<keyword evidence="2" id="KW-1003">Cell membrane</keyword>
<gene>
    <name evidence="7" type="ORF">B1s21160_02130</name>
</gene>
<proteinExistence type="predicted"/>
<feature type="transmembrane region" description="Helical" evidence="6">
    <location>
        <begin position="124"/>
        <end position="144"/>
    </location>
</feature>
<name>A0A249K8U6_9ACTN</name>
<feature type="transmembrane region" description="Helical" evidence="6">
    <location>
        <begin position="73"/>
        <end position="91"/>
    </location>
</feature>
<evidence type="ECO:0000256" key="6">
    <source>
        <dbReference type="SAM" id="Phobius"/>
    </source>
</evidence>
<keyword evidence="5 6" id="KW-0472">Membrane</keyword>
<feature type="transmembrane region" description="Helical" evidence="6">
    <location>
        <begin position="251"/>
        <end position="267"/>
    </location>
</feature>
<comment type="subcellular location">
    <subcellularLocation>
        <location evidence="1">Cell membrane</location>
        <topology evidence="1">Multi-pass membrane protein</topology>
    </subcellularLocation>
</comment>
<dbReference type="RefSeq" id="WP_095672235.1">
    <property type="nucleotide sequence ID" value="NZ_CP016771.1"/>
</dbReference>
<feature type="transmembrane region" description="Helical" evidence="6">
    <location>
        <begin position="16"/>
        <end position="36"/>
    </location>
</feature>
<evidence type="ECO:0000256" key="3">
    <source>
        <dbReference type="ARBA" id="ARBA00022692"/>
    </source>
</evidence>
<keyword evidence="3 6" id="KW-0812">Transmembrane</keyword>
<evidence type="ECO:0000256" key="4">
    <source>
        <dbReference type="ARBA" id="ARBA00022989"/>
    </source>
</evidence>
<dbReference type="EMBL" id="CP016771">
    <property type="protein sequence ID" value="ASY13149.1"/>
    <property type="molecule type" value="Genomic_DNA"/>
</dbReference>
<dbReference type="OrthoDB" id="9808136at2"/>
<feature type="transmembrane region" description="Helical" evidence="6">
    <location>
        <begin position="97"/>
        <end position="117"/>
    </location>
</feature>
<feature type="transmembrane region" description="Helical" evidence="6">
    <location>
        <begin position="274"/>
        <end position="294"/>
    </location>
</feature>
<keyword evidence="8" id="KW-1185">Reference proteome</keyword>
<organism evidence="7 8">
    <name type="scientific">Candidatus Nanopelagicus hibericus</name>
    <dbReference type="NCBI Taxonomy" id="1884915"/>
    <lineage>
        <taxon>Bacteria</taxon>
        <taxon>Bacillati</taxon>
        <taxon>Actinomycetota</taxon>
        <taxon>Actinomycetes</taxon>
        <taxon>Candidatus Nanopelagicales</taxon>
        <taxon>Candidatus Nanopelagicaceae</taxon>
        <taxon>Candidatus Nanopelagicus</taxon>
    </lineage>
</organism>
<dbReference type="PANTHER" id="PTHR32196">
    <property type="entry name" value="ABC TRANSPORTER PERMEASE PROTEIN YPHD-RELATED-RELATED"/>
    <property type="match status" value="1"/>
</dbReference>
<feature type="transmembrane region" description="Helical" evidence="6">
    <location>
        <begin position="164"/>
        <end position="189"/>
    </location>
</feature>